<keyword evidence="1" id="KW-0479">Metal-binding</keyword>
<dbReference type="Gene3D" id="3.40.50.1000">
    <property type="entry name" value="HAD superfamily/HAD-like"/>
    <property type="match status" value="1"/>
</dbReference>
<dbReference type="PROSITE" id="PS01228">
    <property type="entry name" value="COF_1"/>
    <property type="match status" value="1"/>
</dbReference>
<dbReference type="GO" id="GO:0016791">
    <property type="term" value="F:phosphatase activity"/>
    <property type="evidence" value="ECO:0007669"/>
    <property type="project" value="TreeGrafter"/>
</dbReference>
<dbReference type="InterPro" id="IPR036412">
    <property type="entry name" value="HAD-like_sf"/>
</dbReference>
<name>A0AAV3K9S9_9GAMM</name>
<evidence type="ECO:0000313" key="4">
    <source>
        <dbReference type="Proteomes" id="UP000017142"/>
    </source>
</evidence>
<dbReference type="PROSITE" id="PS01229">
    <property type="entry name" value="COF_2"/>
    <property type="match status" value="1"/>
</dbReference>
<dbReference type="NCBIfam" id="TIGR00099">
    <property type="entry name" value="Cof-subfamily"/>
    <property type="match status" value="1"/>
</dbReference>
<dbReference type="NCBIfam" id="TIGR01484">
    <property type="entry name" value="HAD-SF-IIB"/>
    <property type="match status" value="1"/>
</dbReference>
<dbReference type="GO" id="GO:0005829">
    <property type="term" value="C:cytosol"/>
    <property type="evidence" value="ECO:0007669"/>
    <property type="project" value="TreeGrafter"/>
</dbReference>
<evidence type="ECO:0000256" key="1">
    <source>
        <dbReference type="ARBA" id="ARBA00022723"/>
    </source>
</evidence>
<dbReference type="InterPro" id="IPR023214">
    <property type="entry name" value="HAD_sf"/>
</dbReference>
<dbReference type="Pfam" id="PF08282">
    <property type="entry name" value="Hydrolase_3"/>
    <property type="match status" value="1"/>
</dbReference>
<accession>A0AAV3K9S9</accession>
<dbReference type="GO" id="GO:0000287">
    <property type="term" value="F:magnesium ion binding"/>
    <property type="evidence" value="ECO:0007669"/>
    <property type="project" value="TreeGrafter"/>
</dbReference>
<sequence length="327" mass="36284">MQPETCPYCELHHIYNIGLRRGFFNLEPHKTGAVFLASPGEIALACGELNLLLGKFMAIKLIAIDMDGTLLTPENQISPAVKQAIVAAREKGVYVALATGRPFIGVERYLKQLGLQQEGHYCITNNGALVQRTATGECVAQTTLSFDDYRHFEALSRELGVHFHALDFNYVYTANKDISAYTVHESHLTSMPLKYRAVEEMDPSLRFPKVMMIDEPEVLDAAIARIPREDFTRYTIMKSAAFYLEILDKRVNKGEGVNMLAQHLGLERDEVMALGDQENDLAMIEFAGLGVAMGNAIDAVKAASQFVTRSNSEDGVAYAIEKFVLNV</sequence>
<reference evidence="4" key="1">
    <citation type="journal article" date="2013" name="Diversity">
        <title>Genome Sequence of Dickeya solani, a New soft Rot Pathogen of Potato, Suggests its Emergence May Be Related to a Novel Combination of Non-Ribosomal Peptide/Polyketide Synthetase Clusters.</title>
        <authorList>
            <person name="Garlant L."/>
            <person name="Koskinen P."/>
            <person name="Rouhiainen L."/>
            <person name="Laine P."/>
            <person name="Paulin L."/>
            <person name="Auvinen P."/>
            <person name="Holm L."/>
            <person name="Pirhonen M."/>
        </authorList>
    </citation>
    <scope>NUCLEOTIDE SEQUENCE [LARGE SCALE GENOMIC DNA]</scope>
    <source>
        <strain evidence="4">D s0432-1</strain>
    </source>
</reference>
<dbReference type="AlphaFoldDB" id="A0AAV3K9S9"/>
<dbReference type="SFLD" id="SFLDS00003">
    <property type="entry name" value="Haloacid_Dehalogenase"/>
    <property type="match status" value="1"/>
</dbReference>
<evidence type="ECO:0000313" key="3">
    <source>
        <dbReference type="EMBL" id="ERO57513.1"/>
    </source>
</evidence>
<proteinExistence type="predicted"/>
<dbReference type="NCBIfam" id="NF007806">
    <property type="entry name" value="PRK10513.1"/>
    <property type="match status" value="1"/>
</dbReference>
<comment type="caution">
    <text evidence="3">The sequence shown here is derived from an EMBL/GenBank/DDBJ whole genome shotgun (WGS) entry which is preliminary data.</text>
</comment>
<dbReference type="SFLD" id="SFLDG01140">
    <property type="entry name" value="C2.B:_Phosphomannomutase_and_P"/>
    <property type="match status" value="1"/>
</dbReference>
<dbReference type="Proteomes" id="UP000017142">
    <property type="component" value="Unassembled WGS sequence"/>
</dbReference>
<gene>
    <name evidence="3" type="ORF">A544_4104</name>
</gene>
<organism evidence="3 4">
    <name type="scientific">Dickeya solani D s0432-1</name>
    <dbReference type="NCBI Taxonomy" id="1231725"/>
    <lineage>
        <taxon>Bacteria</taxon>
        <taxon>Pseudomonadati</taxon>
        <taxon>Pseudomonadota</taxon>
        <taxon>Gammaproteobacteria</taxon>
        <taxon>Enterobacterales</taxon>
        <taxon>Pectobacteriaceae</taxon>
        <taxon>Dickeya</taxon>
    </lineage>
</organism>
<dbReference type="PANTHER" id="PTHR10000:SF8">
    <property type="entry name" value="HAD SUPERFAMILY HYDROLASE-LIKE, TYPE 3"/>
    <property type="match status" value="1"/>
</dbReference>
<evidence type="ECO:0000256" key="2">
    <source>
        <dbReference type="ARBA" id="ARBA00022801"/>
    </source>
</evidence>
<dbReference type="Gene3D" id="3.30.1240.10">
    <property type="match status" value="1"/>
</dbReference>
<dbReference type="InterPro" id="IPR000150">
    <property type="entry name" value="Cof"/>
</dbReference>
<protein>
    <submittedName>
        <fullName evidence="3">Multifunctional Erythrose 4-P, mannose 1-P, and alpha-D-glucose-1-P phosphatase</fullName>
    </submittedName>
</protein>
<dbReference type="PANTHER" id="PTHR10000">
    <property type="entry name" value="PHOSPHOSERINE PHOSPHATASE"/>
    <property type="match status" value="1"/>
</dbReference>
<dbReference type="SFLD" id="SFLDG01144">
    <property type="entry name" value="C2.B.4:_PGP_Like"/>
    <property type="match status" value="1"/>
</dbReference>
<dbReference type="CDD" id="cd07516">
    <property type="entry name" value="HAD_Pase"/>
    <property type="match status" value="1"/>
</dbReference>
<dbReference type="InterPro" id="IPR006379">
    <property type="entry name" value="HAD-SF_hydro_IIB"/>
</dbReference>
<dbReference type="EMBL" id="AMWE01000004">
    <property type="protein sequence ID" value="ERO57513.1"/>
    <property type="molecule type" value="Genomic_DNA"/>
</dbReference>
<keyword evidence="2" id="KW-0378">Hydrolase</keyword>
<dbReference type="SUPFAM" id="SSF56784">
    <property type="entry name" value="HAD-like"/>
    <property type="match status" value="1"/>
</dbReference>